<organism evidence="2 3">
    <name type="scientific">Spongiactinospora gelatinilytica</name>
    <dbReference type="NCBI Taxonomy" id="2666298"/>
    <lineage>
        <taxon>Bacteria</taxon>
        <taxon>Bacillati</taxon>
        <taxon>Actinomycetota</taxon>
        <taxon>Actinomycetes</taxon>
        <taxon>Streptosporangiales</taxon>
        <taxon>Streptosporangiaceae</taxon>
        <taxon>Spongiactinospora</taxon>
    </lineage>
</organism>
<accession>A0A2W2FEW1</accession>
<dbReference type="EMBL" id="POUA01000398">
    <property type="protein sequence ID" value="PZG28439.1"/>
    <property type="molecule type" value="Genomic_DNA"/>
</dbReference>
<dbReference type="AlphaFoldDB" id="A0A2W2FEW1"/>
<gene>
    <name evidence="2" type="ORF">C1I98_32795</name>
</gene>
<sequence>MSAIRSIVYPPQPSISRSAIVPTWTLPTQSTSGVSSLAPVTCASEAPDVRCWLISRWKPWSAESRKPLPSELPSPYAEDDPSPIGRRVRATSHPLLLASSISLSTMEFVMF</sequence>
<dbReference type="Proteomes" id="UP000248544">
    <property type="component" value="Unassembled WGS sequence"/>
</dbReference>
<comment type="caution">
    <text evidence="2">The sequence shown here is derived from an EMBL/GenBank/DDBJ whole genome shotgun (WGS) entry which is preliminary data.</text>
</comment>
<evidence type="ECO:0000256" key="1">
    <source>
        <dbReference type="SAM" id="MobiDB-lite"/>
    </source>
</evidence>
<proteinExistence type="predicted"/>
<keyword evidence="3" id="KW-1185">Reference proteome</keyword>
<feature type="region of interest" description="Disordered" evidence="1">
    <location>
        <begin position="63"/>
        <end position="84"/>
    </location>
</feature>
<evidence type="ECO:0000313" key="2">
    <source>
        <dbReference type="EMBL" id="PZG28439.1"/>
    </source>
</evidence>
<name>A0A2W2FEW1_9ACTN</name>
<reference evidence="2 3" key="1">
    <citation type="submission" date="2018-01" db="EMBL/GenBank/DDBJ databases">
        <title>Draft genome sequence of Sphaerisporangium sp. 7K107.</title>
        <authorList>
            <person name="Sahin N."/>
            <person name="Saygin H."/>
            <person name="Ay H."/>
        </authorList>
    </citation>
    <scope>NUCLEOTIDE SEQUENCE [LARGE SCALE GENOMIC DNA]</scope>
    <source>
        <strain evidence="2 3">7K107</strain>
    </source>
</reference>
<protein>
    <submittedName>
        <fullName evidence="2">Uncharacterized protein</fullName>
    </submittedName>
</protein>
<evidence type="ECO:0000313" key="3">
    <source>
        <dbReference type="Proteomes" id="UP000248544"/>
    </source>
</evidence>